<evidence type="ECO:0000256" key="4">
    <source>
        <dbReference type="ARBA" id="ARBA00022729"/>
    </source>
</evidence>
<sequence length="223" mass="25088">MFKKITSVLFLLPFFCAASGGIGLSATRVIFPASSEQKSISVNNQFGNKRYLITSWVEDSSGRRVKDFIVTPPLFVSEPKTESSLQIYRNTSNLPKDRESLFWLNIKSIPAVSKDEIENKNSLQLAILTKEKIIYRPDSLQDGIESATSKITFSRVNENLVIKNNGPYYISMVNISLEDKKLKSEILPPFGQVLIKLKRVSGKFSYQTVNDYGSLTPISTITY</sequence>
<dbReference type="Pfam" id="PF02753">
    <property type="entry name" value="PapD_C"/>
    <property type="match status" value="1"/>
</dbReference>
<dbReference type="Proteomes" id="UP001208888">
    <property type="component" value="Unassembled WGS sequence"/>
</dbReference>
<keyword evidence="5" id="KW-0574">Periplasm</keyword>
<evidence type="ECO:0000256" key="6">
    <source>
        <dbReference type="ARBA" id="ARBA00023186"/>
    </source>
</evidence>
<evidence type="ECO:0000256" key="7">
    <source>
        <dbReference type="RuleBase" id="RU003918"/>
    </source>
</evidence>
<feature type="domain" description="Pili assembly chaperone C-terminal" evidence="10">
    <location>
        <begin position="162"/>
        <end position="215"/>
    </location>
</feature>
<feature type="domain" description="Pili assembly chaperone N-terminal" evidence="9">
    <location>
        <begin position="21"/>
        <end position="140"/>
    </location>
</feature>
<proteinExistence type="inferred from homology"/>
<dbReference type="PRINTS" id="PR00969">
    <property type="entry name" value="CHAPERONPILI"/>
</dbReference>
<keyword evidence="3" id="KW-1029">Fimbrium biogenesis</keyword>
<comment type="similarity">
    <text evidence="2 7">Belongs to the periplasmic pilus chaperone family.</text>
</comment>
<evidence type="ECO:0000313" key="11">
    <source>
        <dbReference type="EMBL" id="MCW0345407.1"/>
    </source>
</evidence>
<dbReference type="Gene3D" id="2.60.40.10">
    <property type="entry name" value="Immunoglobulins"/>
    <property type="match status" value="2"/>
</dbReference>
<feature type="chain" id="PRO_5042543537" evidence="8">
    <location>
        <begin position="21"/>
        <end position="223"/>
    </location>
</feature>
<keyword evidence="4 8" id="KW-0732">Signal</keyword>
<accession>A0AAJ1D1H1</accession>
<feature type="signal peptide" evidence="8">
    <location>
        <begin position="1"/>
        <end position="20"/>
    </location>
</feature>
<evidence type="ECO:0000256" key="3">
    <source>
        <dbReference type="ARBA" id="ARBA00022558"/>
    </source>
</evidence>
<evidence type="ECO:0000256" key="1">
    <source>
        <dbReference type="ARBA" id="ARBA00004418"/>
    </source>
</evidence>
<dbReference type="EMBL" id="JANFVX010000014">
    <property type="protein sequence ID" value="MCW0345407.1"/>
    <property type="molecule type" value="Genomic_DNA"/>
</dbReference>
<dbReference type="InterPro" id="IPR001829">
    <property type="entry name" value="Pili_assmbl_chaperone_bac"/>
</dbReference>
<dbReference type="AlphaFoldDB" id="A0AAJ1D1H1"/>
<protein>
    <submittedName>
        <fullName evidence="11">Fimbrial chaperone SfmC</fullName>
    </submittedName>
</protein>
<comment type="subcellular location">
    <subcellularLocation>
        <location evidence="1 7">Periplasm</location>
    </subcellularLocation>
</comment>
<dbReference type="GO" id="GO:0071555">
    <property type="term" value="P:cell wall organization"/>
    <property type="evidence" value="ECO:0007669"/>
    <property type="project" value="InterPro"/>
</dbReference>
<reference evidence="11" key="1">
    <citation type="submission" date="2022-06" db="EMBL/GenBank/DDBJ databases">
        <title>Dynamics of rice microbiomes reveals core vertical transmitted seed endophytes.</title>
        <authorList>
            <person name="Liao K."/>
            <person name="Zhang X."/>
        </authorList>
    </citation>
    <scope>NUCLEOTIDE SEQUENCE</scope>
    <source>
        <strain evidence="11">JT1-17</strain>
    </source>
</reference>
<dbReference type="SUPFAM" id="SSF49354">
    <property type="entry name" value="PapD-like"/>
    <property type="match status" value="1"/>
</dbReference>
<dbReference type="InterPro" id="IPR036316">
    <property type="entry name" value="Pili_assmbl_chap_C_dom_sf"/>
</dbReference>
<gene>
    <name evidence="11" type="ORF">NB703_003500</name>
</gene>
<name>A0AAJ1D1H1_PANAN</name>
<organism evidence="11 12">
    <name type="scientific">Pantoea ananas</name>
    <name type="common">Erwinia uredovora</name>
    <dbReference type="NCBI Taxonomy" id="553"/>
    <lineage>
        <taxon>Bacteria</taxon>
        <taxon>Pseudomonadati</taxon>
        <taxon>Pseudomonadota</taxon>
        <taxon>Gammaproteobacteria</taxon>
        <taxon>Enterobacterales</taxon>
        <taxon>Erwiniaceae</taxon>
        <taxon>Pantoea</taxon>
    </lineage>
</organism>
<dbReference type="GO" id="GO:0030288">
    <property type="term" value="C:outer membrane-bounded periplasmic space"/>
    <property type="evidence" value="ECO:0007669"/>
    <property type="project" value="InterPro"/>
</dbReference>
<evidence type="ECO:0000256" key="2">
    <source>
        <dbReference type="ARBA" id="ARBA00007399"/>
    </source>
</evidence>
<evidence type="ECO:0000259" key="10">
    <source>
        <dbReference type="Pfam" id="PF02753"/>
    </source>
</evidence>
<evidence type="ECO:0000259" key="9">
    <source>
        <dbReference type="Pfam" id="PF00345"/>
    </source>
</evidence>
<keyword evidence="6 7" id="KW-0143">Chaperone</keyword>
<dbReference type="InterPro" id="IPR018046">
    <property type="entry name" value="Pili_assmbl_chaperone_CS"/>
</dbReference>
<dbReference type="InterPro" id="IPR050643">
    <property type="entry name" value="Periplasmic_pilus_chap"/>
</dbReference>
<dbReference type="InterPro" id="IPR016148">
    <property type="entry name" value="Pili_assmbl_chaperone_C"/>
</dbReference>
<evidence type="ECO:0000256" key="5">
    <source>
        <dbReference type="ARBA" id="ARBA00022764"/>
    </source>
</evidence>
<evidence type="ECO:0000256" key="8">
    <source>
        <dbReference type="SAM" id="SignalP"/>
    </source>
</evidence>
<dbReference type="InterPro" id="IPR016147">
    <property type="entry name" value="Pili_assmbl_chaperone_N"/>
</dbReference>
<dbReference type="Pfam" id="PF00345">
    <property type="entry name" value="PapD_N"/>
    <property type="match status" value="1"/>
</dbReference>
<comment type="caution">
    <text evidence="11">The sequence shown here is derived from an EMBL/GenBank/DDBJ whole genome shotgun (WGS) entry which is preliminary data.</text>
</comment>
<dbReference type="RefSeq" id="WP_028724122.1">
    <property type="nucleotide sequence ID" value="NZ_CP099535.1"/>
</dbReference>
<dbReference type="InterPro" id="IPR013783">
    <property type="entry name" value="Ig-like_fold"/>
</dbReference>
<dbReference type="PANTHER" id="PTHR30251:SF11">
    <property type="entry name" value="CHAPERONE PROTEIN FIMC-RELATED"/>
    <property type="match status" value="1"/>
</dbReference>
<evidence type="ECO:0000313" key="12">
    <source>
        <dbReference type="Proteomes" id="UP001208888"/>
    </source>
</evidence>
<dbReference type="InterPro" id="IPR008962">
    <property type="entry name" value="PapD-like_sf"/>
</dbReference>
<dbReference type="SUPFAM" id="SSF49584">
    <property type="entry name" value="Periplasmic chaperone C-domain"/>
    <property type="match status" value="1"/>
</dbReference>
<dbReference type="PANTHER" id="PTHR30251">
    <property type="entry name" value="PILUS ASSEMBLY CHAPERONE"/>
    <property type="match status" value="1"/>
</dbReference>
<dbReference type="PROSITE" id="PS00635">
    <property type="entry name" value="PILI_CHAPERONE"/>
    <property type="match status" value="1"/>
</dbReference>